<feature type="region of interest" description="Disordered" evidence="7">
    <location>
        <begin position="466"/>
        <end position="520"/>
    </location>
</feature>
<evidence type="ECO:0000313" key="11">
    <source>
        <dbReference type="Proteomes" id="UP000019118"/>
    </source>
</evidence>
<dbReference type="GO" id="GO:0006364">
    <property type="term" value="P:rRNA processing"/>
    <property type="evidence" value="ECO:0007669"/>
    <property type="project" value="UniProtKB-KW"/>
</dbReference>
<evidence type="ECO:0000256" key="4">
    <source>
        <dbReference type="ARBA" id="ARBA00023242"/>
    </source>
</evidence>
<dbReference type="HOGENOM" id="CLU_011271_3_0_1"/>
<keyword evidence="4" id="KW-0539">Nucleus</keyword>
<proteinExistence type="inferred from homology"/>
<dbReference type="STRING" id="77166.N6TE11"/>
<dbReference type="EnsemblMetazoa" id="XM_019906391.1">
    <property type="protein sequence ID" value="XP_019761950.1"/>
    <property type="gene ID" value="LOC109538945"/>
</dbReference>
<evidence type="ECO:0000313" key="8">
    <source>
        <dbReference type="EMBL" id="ENN75988.1"/>
    </source>
</evidence>
<reference evidence="10" key="2">
    <citation type="submission" date="2024-08" db="UniProtKB">
        <authorList>
            <consortium name="EnsemblMetazoa"/>
        </authorList>
    </citation>
    <scope>IDENTIFICATION</scope>
</reference>
<reference evidence="11 12" key="1">
    <citation type="journal article" date="2013" name="Genome Biol.">
        <title>Draft genome of the mountain pine beetle, Dendroctonus ponderosae Hopkins, a major forest pest.</title>
        <authorList>
            <person name="Keeling C.I."/>
            <person name="Yuen M.M."/>
            <person name="Liao N.Y."/>
            <person name="Docking T.R."/>
            <person name="Chan S.K."/>
            <person name="Taylor G.A."/>
            <person name="Palmquist D.L."/>
            <person name="Jackman S.D."/>
            <person name="Nguyen A."/>
            <person name="Li M."/>
            <person name="Henderson H."/>
            <person name="Janes J.K."/>
            <person name="Zhao Y."/>
            <person name="Pandoh P."/>
            <person name="Moore R."/>
            <person name="Sperling F.A."/>
            <person name="Huber D.P."/>
            <person name="Birol I."/>
            <person name="Jones S.J."/>
            <person name="Bohlmann J."/>
        </authorList>
    </citation>
    <scope>NUCLEOTIDE SEQUENCE</scope>
</reference>
<feature type="region of interest" description="Disordered" evidence="7">
    <location>
        <begin position="233"/>
        <end position="271"/>
    </location>
</feature>
<dbReference type="KEGG" id="dpa:109538945"/>
<feature type="compositionally biased region" description="Acidic residues" evidence="7">
    <location>
        <begin position="117"/>
        <end position="153"/>
    </location>
</feature>
<organism evidence="8">
    <name type="scientific">Dendroctonus ponderosae</name>
    <name type="common">Mountain pine beetle</name>
    <dbReference type="NCBI Taxonomy" id="77166"/>
    <lineage>
        <taxon>Eukaryota</taxon>
        <taxon>Metazoa</taxon>
        <taxon>Ecdysozoa</taxon>
        <taxon>Arthropoda</taxon>
        <taxon>Hexapoda</taxon>
        <taxon>Insecta</taxon>
        <taxon>Pterygota</taxon>
        <taxon>Neoptera</taxon>
        <taxon>Endopterygota</taxon>
        <taxon>Coleoptera</taxon>
        <taxon>Polyphaga</taxon>
        <taxon>Cucujiformia</taxon>
        <taxon>Curculionidae</taxon>
        <taxon>Scolytinae</taxon>
        <taxon>Dendroctonus</taxon>
    </lineage>
</organism>
<dbReference type="OMA" id="THFEYKP"/>
<evidence type="ECO:0000256" key="2">
    <source>
        <dbReference type="ARBA" id="ARBA00022517"/>
    </source>
</evidence>
<evidence type="ECO:0000256" key="3">
    <source>
        <dbReference type="ARBA" id="ARBA00022552"/>
    </source>
</evidence>
<evidence type="ECO:0000256" key="5">
    <source>
        <dbReference type="ARBA" id="ARBA00023274"/>
    </source>
</evidence>
<evidence type="ECO:0000256" key="6">
    <source>
        <dbReference type="ARBA" id="ARBA00029455"/>
    </source>
</evidence>
<dbReference type="AlphaFoldDB" id="N6TE11"/>
<feature type="compositionally biased region" description="Basic residues" evidence="7">
    <location>
        <begin position="489"/>
        <end position="504"/>
    </location>
</feature>
<evidence type="ECO:0000313" key="10">
    <source>
        <dbReference type="EnsemblMetazoa" id="XP_019761950.1"/>
    </source>
</evidence>
<name>N6TE11_DENPD</name>
<feature type="non-terminal residue" evidence="8">
    <location>
        <position position="1"/>
    </location>
</feature>
<keyword evidence="11" id="KW-1185">Reference proteome</keyword>
<keyword evidence="2" id="KW-0690">Ribosome biogenesis</keyword>
<feature type="compositionally biased region" description="Basic and acidic residues" evidence="7">
    <location>
        <begin position="233"/>
        <end position="244"/>
    </location>
</feature>
<dbReference type="GO" id="GO:0032040">
    <property type="term" value="C:small-subunit processome"/>
    <property type="evidence" value="ECO:0007669"/>
    <property type="project" value="TreeGrafter"/>
</dbReference>
<gene>
    <name evidence="10" type="primary">109538945</name>
    <name evidence="9" type="ORF">D910_07999</name>
    <name evidence="8" type="ORF">YQE_07520</name>
</gene>
<dbReference type="EMBL" id="KB740994">
    <property type="protein sequence ID" value="ENN75988.1"/>
    <property type="molecule type" value="Genomic_DNA"/>
</dbReference>
<evidence type="ECO:0000313" key="12">
    <source>
        <dbReference type="Proteomes" id="UP000030742"/>
    </source>
</evidence>
<dbReference type="GO" id="GO:0005732">
    <property type="term" value="C:sno(s)RNA-containing ribonucleoprotein complex"/>
    <property type="evidence" value="ECO:0007669"/>
    <property type="project" value="InterPro"/>
</dbReference>
<keyword evidence="5" id="KW-0687">Ribonucleoprotein</keyword>
<sequence length="520" mass="59985">METNQLETFLESFSKHIEDVPNFHDSNKALSSSLKSTLKDLYDFTKSEEIECKVPQSGSALKKLIVDNFDLEQIWQQLELQNTCIVEHMVKDISALLVAKDRLIFSSLSKELSNEFSTDDESNSSAPDEPEEKIVEDDDSNNESASDSEDEDNCAPPPKKYKESVVDDEFFKLNEMEEFLRKEENPPSKVPNDSDSEEEDVDLFENDSDEDEEGEDEAKIARFKDYFVDKRQDEPKRKKNRLMEELEEENSGSEQDELATNHFKSSLESRQERLNRKIEQFEEQAISDQPWPLKGEITGQTRPQNSLLEQVLDFDLTSRPAPVITEQASLQLEDIIRQRIKDKAFDSIEKCVRPIDTPFDFKKKLLLDQEKSKESLANIYEKDYLTQQAAFDQDKQEQQEEEPESHKELKKMMNSLFAKLDSLSNFHFTATAAIPELKVIKKLPAVSMEEVAPVAVSDANLLAPEEIKNKPKGDIIGQNERTKTDKKGERRKKKLKQKMHSQRKAKIEEKKASKKKFLKV</sequence>
<evidence type="ECO:0000256" key="1">
    <source>
        <dbReference type="ARBA" id="ARBA00004604"/>
    </source>
</evidence>
<dbReference type="InterPro" id="IPR012173">
    <property type="entry name" value="Mpp10"/>
</dbReference>
<feature type="compositionally biased region" description="Basic and acidic residues" evidence="7">
    <location>
        <begin position="392"/>
        <end position="410"/>
    </location>
</feature>
<dbReference type="Proteomes" id="UP000019118">
    <property type="component" value="Unassembled WGS sequence"/>
</dbReference>
<dbReference type="PANTHER" id="PTHR17039">
    <property type="entry name" value="U3 SMALL NUCLEOLAR RIBONUCLEOPROTEIN PROTEIN MPP10"/>
    <property type="match status" value="1"/>
</dbReference>
<dbReference type="EMBL" id="KB632255">
    <property type="protein sequence ID" value="ERL90652.1"/>
    <property type="molecule type" value="Genomic_DNA"/>
</dbReference>
<comment type="similarity">
    <text evidence="6">Belongs to the MPP10 family.</text>
</comment>
<dbReference type="GO" id="GO:0034457">
    <property type="term" value="C:Mpp10 complex"/>
    <property type="evidence" value="ECO:0007669"/>
    <property type="project" value="InterPro"/>
</dbReference>
<feature type="region of interest" description="Disordered" evidence="7">
    <location>
        <begin position="390"/>
        <end position="410"/>
    </location>
</feature>
<dbReference type="PANTHER" id="PTHR17039:SF0">
    <property type="entry name" value="U3 SMALL NUCLEOLAR RIBONUCLEOPROTEIN PROTEIN MPP10"/>
    <property type="match status" value="1"/>
</dbReference>
<evidence type="ECO:0000256" key="7">
    <source>
        <dbReference type="SAM" id="MobiDB-lite"/>
    </source>
</evidence>
<keyword evidence="3" id="KW-0698">rRNA processing</keyword>
<accession>N6TE11</accession>
<protein>
    <submittedName>
        <fullName evidence="8 10">Uncharacterized protein</fullName>
    </submittedName>
</protein>
<feature type="compositionally biased region" description="Acidic residues" evidence="7">
    <location>
        <begin position="194"/>
        <end position="216"/>
    </location>
</feature>
<dbReference type="PIRSF" id="PIRSF017300">
    <property type="entry name" value="snoRNP_Mpp10"/>
    <property type="match status" value="1"/>
</dbReference>
<comment type="subcellular location">
    <subcellularLocation>
        <location evidence="1">Nucleus</location>
        <location evidence="1">Nucleolus</location>
    </subcellularLocation>
</comment>
<feature type="region of interest" description="Disordered" evidence="7">
    <location>
        <begin position="114"/>
        <end position="221"/>
    </location>
</feature>
<feature type="compositionally biased region" description="Basic and acidic residues" evidence="7">
    <location>
        <begin position="160"/>
        <end position="186"/>
    </location>
</feature>
<evidence type="ECO:0000313" key="9">
    <source>
        <dbReference type="EMBL" id="ERL90652.1"/>
    </source>
</evidence>
<feature type="compositionally biased region" description="Acidic residues" evidence="7">
    <location>
        <begin position="245"/>
        <end position="257"/>
    </location>
</feature>
<dbReference type="OrthoDB" id="445326at2759"/>
<dbReference type="Pfam" id="PF04006">
    <property type="entry name" value="Mpp10"/>
    <property type="match status" value="1"/>
</dbReference>
<dbReference type="Proteomes" id="UP000030742">
    <property type="component" value="Unassembled WGS sequence"/>
</dbReference>